<organism evidence="2 3">
    <name type="scientific">Thiovibrio frasassiensis</name>
    <dbReference type="NCBI Taxonomy" id="2984131"/>
    <lineage>
        <taxon>Bacteria</taxon>
        <taxon>Pseudomonadati</taxon>
        <taxon>Thermodesulfobacteriota</taxon>
        <taxon>Desulfobulbia</taxon>
        <taxon>Desulfobulbales</taxon>
        <taxon>Thiovibrionaceae</taxon>
        <taxon>Thiovibrio</taxon>
    </lineage>
</organism>
<evidence type="ECO:0000313" key="2">
    <source>
        <dbReference type="EMBL" id="MDG4476281.1"/>
    </source>
</evidence>
<protein>
    <submittedName>
        <fullName evidence="2">Sugar phosphate isomerase/epimerase</fullName>
    </submittedName>
</protein>
<dbReference type="GO" id="GO:0016853">
    <property type="term" value="F:isomerase activity"/>
    <property type="evidence" value="ECO:0007669"/>
    <property type="project" value="UniProtKB-KW"/>
</dbReference>
<dbReference type="InterPro" id="IPR013022">
    <property type="entry name" value="Xyl_isomerase-like_TIM-brl"/>
</dbReference>
<dbReference type="InterPro" id="IPR050312">
    <property type="entry name" value="IolE/XylAMocC-like"/>
</dbReference>
<dbReference type="Pfam" id="PF01261">
    <property type="entry name" value="AP_endonuc_2"/>
    <property type="match status" value="1"/>
</dbReference>
<keyword evidence="3" id="KW-1185">Reference proteome</keyword>
<reference evidence="2" key="2">
    <citation type="submission" date="2022-10" db="EMBL/GenBank/DDBJ databases">
        <authorList>
            <person name="Aronson H.S."/>
        </authorList>
    </citation>
    <scope>NUCLEOTIDE SEQUENCE</scope>
    <source>
        <strain evidence="2">RS19-109</strain>
    </source>
</reference>
<keyword evidence="2" id="KW-0413">Isomerase</keyword>
<sequence>MTYQHITSRCFINFPFRRLQQEMDLVLAHRFQPEISLEGDTLYTATAAEFREVAETLAQAGLGCTLHAPFFDLAPGALDEHILAATRNKLGKGFDLIELFQPAAVVCHLNYEANKHGYKESAWFSAALATWQELLAKAALHQVPLMLENTYETGPEQHVKMLTALNSPLARFCLDVGHVASFAKNTWQDWLPALAPWLGHIHLHDNNGDRDAHLAPGRGSFDFSGLFGYLKEQHLHPLVTLEPHTEDDLWASLDALDRMRFFSTE</sequence>
<accession>A0A9X4MFF9</accession>
<dbReference type="RefSeq" id="WP_307633251.1">
    <property type="nucleotide sequence ID" value="NZ_JAPHEH010000001.1"/>
</dbReference>
<evidence type="ECO:0000259" key="1">
    <source>
        <dbReference type="Pfam" id="PF01261"/>
    </source>
</evidence>
<gene>
    <name evidence="2" type="ORF">OLX77_08945</name>
</gene>
<proteinExistence type="predicted"/>
<evidence type="ECO:0000313" key="3">
    <source>
        <dbReference type="Proteomes" id="UP001154240"/>
    </source>
</evidence>
<dbReference type="PANTHER" id="PTHR12110:SF53">
    <property type="entry name" value="BLR5974 PROTEIN"/>
    <property type="match status" value="1"/>
</dbReference>
<dbReference type="InterPro" id="IPR036237">
    <property type="entry name" value="Xyl_isomerase-like_sf"/>
</dbReference>
<dbReference type="Gene3D" id="3.20.20.150">
    <property type="entry name" value="Divalent-metal-dependent TIM barrel enzymes"/>
    <property type="match status" value="1"/>
</dbReference>
<dbReference type="PANTHER" id="PTHR12110">
    <property type="entry name" value="HYDROXYPYRUVATE ISOMERASE"/>
    <property type="match status" value="1"/>
</dbReference>
<comment type="caution">
    <text evidence="2">The sequence shown here is derived from an EMBL/GenBank/DDBJ whole genome shotgun (WGS) entry which is preliminary data.</text>
</comment>
<dbReference type="AlphaFoldDB" id="A0A9X4MFF9"/>
<dbReference type="EMBL" id="JAPHEH010000001">
    <property type="protein sequence ID" value="MDG4476281.1"/>
    <property type="molecule type" value="Genomic_DNA"/>
</dbReference>
<dbReference type="Proteomes" id="UP001154240">
    <property type="component" value="Unassembled WGS sequence"/>
</dbReference>
<dbReference type="SUPFAM" id="SSF51658">
    <property type="entry name" value="Xylose isomerase-like"/>
    <property type="match status" value="1"/>
</dbReference>
<reference evidence="2" key="1">
    <citation type="journal article" date="2022" name="bioRxiv">
        <title>Thiovibrio frasassiensisgen. nov., sp. nov., an autotrophic, elemental sulfur disproportionating bacterium isolated from sulfidic karst sediment, and proposal of Thiovibrionaceae fam. nov.</title>
        <authorList>
            <person name="Aronson H."/>
            <person name="Thomas C."/>
            <person name="Bhattacharyya M."/>
            <person name="Eckstein S."/>
            <person name="Jensen S."/>
            <person name="Barco R."/>
            <person name="Macalady J."/>
            <person name="Amend J."/>
        </authorList>
    </citation>
    <scope>NUCLEOTIDE SEQUENCE</scope>
    <source>
        <strain evidence="2">RS19-109</strain>
    </source>
</reference>
<name>A0A9X4MFF9_9BACT</name>
<feature type="domain" description="Xylose isomerase-like TIM barrel" evidence="1">
    <location>
        <begin position="44"/>
        <end position="248"/>
    </location>
</feature>